<dbReference type="Pfam" id="PF02602">
    <property type="entry name" value="HEM4"/>
    <property type="match status" value="1"/>
</dbReference>
<protein>
    <submittedName>
        <fullName evidence="2">Uroporphyrinogen-III synthase</fullName>
    </submittedName>
</protein>
<reference evidence="2 3" key="1">
    <citation type="submission" date="2021-01" db="EMBL/GenBank/DDBJ databases">
        <title>Roseomonas sp. nov, a bacterium isolated from an oil production mixture in Yumen Oilfield.</title>
        <authorList>
            <person name="Wu D."/>
        </authorList>
    </citation>
    <scope>NUCLEOTIDE SEQUENCE [LARGE SCALE GENOMIC DNA]</scope>
    <source>
        <strain evidence="2 3">ROY-5-3</strain>
    </source>
</reference>
<dbReference type="InterPro" id="IPR003754">
    <property type="entry name" value="4pyrrol_synth_uPrphyn_synth"/>
</dbReference>
<feature type="domain" description="Tetrapyrrole biosynthesis uroporphyrinogen III synthase" evidence="1">
    <location>
        <begin position="19"/>
        <end position="232"/>
    </location>
</feature>
<evidence type="ECO:0000259" key="1">
    <source>
        <dbReference type="Pfam" id="PF02602"/>
    </source>
</evidence>
<dbReference type="Proteomes" id="UP000689967">
    <property type="component" value="Unassembled WGS sequence"/>
</dbReference>
<proteinExistence type="predicted"/>
<gene>
    <name evidence="2" type="ORF">JJQ90_22105</name>
</gene>
<dbReference type="CDD" id="cd06578">
    <property type="entry name" value="HemD"/>
    <property type="match status" value="1"/>
</dbReference>
<evidence type="ECO:0000313" key="3">
    <source>
        <dbReference type="Proteomes" id="UP000689967"/>
    </source>
</evidence>
<organism evidence="2 3">
    <name type="scientific">Falsiroseomonas oleicola</name>
    <dbReference type="NCBI Taxonomy" id="2801474"/>
    <lineage>
        <taxon>Bacteria</taxon>
        <taxon>Pseudomonadati</taxon>
        <taxon>Pseudomonadota</taxon>
        <taxon>Alphaproteobacteria</taxon>
        <taxon>Acetobacterales</taxon>
        <taxon>Roseomonadaceae</taxon>
        <taxon>Falsiroseomonas</taxon>
    </lineage>
</organism>
<dbReference type="EMBL" id="JAERQM010000007">
    <property type="protein sequence ID" value="MBU8546430.1"/>
    <property type="molecule type" value="Genomic_DNA"/>
</dbReference>
<evidence type="ECO:0000313" key="2">
    <source>
        <dbReference type="EMBL" id="MBU8546430.1"/>
    </source>
</evidence>
<keyword evidence="3" id="KW-1185">Reference proteome</keyword>
<sequence length="248" mass="25426">MAEPAGSVLVTRPEPGGVETAARLVALGWQPLLAPALVLAPRPLALPPCQAVLLTSRAAARALPAPIPGLPLLAVGEATAEAARELGWKAEAAEGTAADLARLAAARFDPAAGPLLLAVGQGYALDLATDLRARGFRVLRRIAYAARPAKALPEPVRDAFGHVTPHHVLFHSPRSAGCAITLFREAGYAATIAGMSALAISPRVAEAAQAALAPLRWRALRVAARPTEEALLALLGPAATGSGSQTLF</sequence>
<accession>A0ABS6HGL8</accession>
<comment type="caution">
    <text evidence="2">The sequence shown here is derived from an EMBL/GenBank/DDBJ whole genome shotgun (WGS) entry which is preliminary data.</text>
</comment>
<dbReference type="RefSeq" id="WP_216878438.1">
    <property type="nucleotide sequence ID" value="NZ_JAERQM010000007.1"/>
</dbReference>
<name>A0ABS6HGL8_9PROT</name>